<sequence length="216" mass="24151">MNSITLAFITSYCAIPGLQFNNSLVLNYDEVVYGGLSDRYAMNVHRLSCAKERNVYSAKSGGFAGTITARDIIEQHSDVIGVIGAEYSAAVRTGVSYFQIPHCAATSLSNYPYFWRTIPSSVWNVRKVALLYQTDDQSSNDILCGKILDQSDTHYIIICGQPEFITGLMFNLGVGMFDCTMMMLLGFKKRIAPLIFLCFQIGSFKLYELYVFRNLG</sequence>
<protein>
    <recommendedName>
        <fullName evidence="4">Receptor ligand binding region domain-containing protein</fullName>
    </recommendedName>
</protein>
<organism evidence="2 3">
    <name type="scientific">Rhizoclosmatium globosum</name>
    <dbReference type="NCBI Taxonomy" id="329046"/>
    <lineage>
        <taxon>Eukaryota</taxon>
        <taxon>Fungi</taxon>
        <taxon>Fungi incertae sedis</taxon>
        <taxon>Chytridiomycota</taxon>
        <taxon>Chytridiomycota incertae sedis</taxon>
        <taxon>Chytridiomycetes</taxon>
        <taxon>Chytridiales</taxon>
        <taxon>Chytriomycetaceae</taxon>
        <taxon>Rhizoclosmatium</taxon>
    </lineage>
</organism>
<name>A0A1Y2CY86_9FUNG</name>
<dbReference type="InterPro" id="IPR028082">
    <property type="entry name" value="Peripla_BP_I"/>
</dbReference>
<dbReference type="OrthoDB" id="2138572at2759"/>
<dbReference type="Gene3D" id="3.40.50.2300">
    <property type="match status" value="1"/>
</dbReference>
<dbReference type="Proteomes" id="UP000193642">
    <property type="component" value="Unassembled WGS sequence"/>
</dbReference>
<dbReference type="SUPFAM" id="SSF53822">
    <property type="entry name" value="Periplasmic binding protein-like I"/>
    <property type="match status" value="1"/>
</dbReference>
<keyword evidence="1" id="KW-1133">Transmembrane helix</keyword>
<accession>A0A1Y2CY86</accession>
<keyword evidence="1" id="KW-0812">Transmembrane</keyword>
<keyword evidence="1" id="KW-0472">Membrane</keyword>
<gene>
    <name evidence="2" type="ORF">BCR33DRAFT_712397</name>
</gene>
<feature type="transmembrane region" description="Helical" evidence="1">
    <location>
        <begin position="194"/>
        <end position="212"/>
    </location>
</feature>
<evidence type="ECO:0000256" key="1">
    <source>
        <dbReference type="SAM" id="Phobius"/>
    </source>
</evidence>
<evidence type="ECO:0000313" key="2">
    <source>
        <dbReference type="EMBL" id="ORY51305.1"/>
    </source>
</evidence>
<dbReference type="EMBL" id="MCGO01000005">
    <property type="protein sequence ID" value="ORY51305.1"/>
    <property type="molecule type" value="Genomic_DNA"/>
</dbReference>
<proteinExistence type="predicted"/>
<dbReference type="AlphaFoldDB" id="A0A1Y2CY86"/>
<reference evidence="2 3" key="1">
    <citation type="submission" date="2016-07" db="EMBL/GenBank/DDBJ databases">
        <title>Pervasive Adenine N6-methylation of Active Genes in Fungi.</title>
        <authorList>
            <consortium name="DOE Joint Genome Institute"/>
            <person name="Mondo S.J."/>
            <person name="Dannebaum R.O."/>
            <person name="Kuo R.C."/>
            <person name="Labutti K."/>
            <person name="Haridas S."/>
            <person name="Kuo A."/>
            <person name="Salamov A."/>
            <person name="Ahrendt S.R."/>
            <person name="Lipzen A."/>
            <person name="Sullivan W."/>
            <person name="Andreopoulos W.B."/>
            <person name="Clum A."/>
            <person name="Lindquist E."/>
            <person name="Daum C."/>
            <person name="Ramamoorthy G.K."/>
            <person name="Gryganskyi A."/>
            <person name="Culley D."/>
            <person name="Magnuson J.K."/>
            <person name="James T.Y."/>
            <person name="O'Malley M.A."/>
            <person name="Stajich J.E."/>
            <person name="Spatafora J.W."/>
            <person name="Visel A."/>
            <person name="Grigoriev I.V."/>
        </authorList>
    </citation>
    <scope>NUCLEOTIDE SEQUENCE [LARGE SCALE GENOMIC DNA]</scope>
    <source>
        <strain evidence="2 3">JEL800</strain>
    </source>
</reference>
<keyword evidence="3" id="KW-1185">Reference proteome</keyword>
<evidence type="ECO:0008006" key="4">
    <source>
        <dbReference type="Google" id="ProtNLM"/>
    </source>
</evidence>
<comment type="caution">
    <text evidence="2">The sequence shown here is derived from an EMBL/GenBank/DDBJ whole genome shotgun (WGS) entry which is preliminary data.</text>
</comment>
<evidence type="ECO:0000313" key="3">
    <source>
        <dbReference type="Proteomes" id="UP000193642"/>
    </source>
</evidence>